<dbReference type="PANTHER" id="PTHR33446:SF2">
    <property type="entry name" value="PROTEIN TONB"/>
    <property type="match status" value="1"/>
</dbReference>
<dbReference type="Gene3D" id="3.30.1150.10">
    <property type="match status" value="2"/>
</dbReference>
<reference evidence="12 13" key="1">
    <citation type="submission" date="2021-03" db="EMBL/GenBank/DDBJ databases">
        <title>Fibrella sp. HMF5405 genome sequencing and assembly.</title>
        <authorList>
            <person name="Kang H."/>
            <person name="Kim H."/>
            <person name="Bae S."/>
            <person name="Joh K."/>
        </authorList>
    </citation>
    <scope>NUCLEOTIDE SEQUENCE [LARGE SCALE GENOMIC DNA]</scope>
    <source>
        <strain evidence="12 13">HMF5405</strain>
    </source>
</reference>
<dbReference type="RefSeq" id="WP_207331978.1">
    <property type="nucleotide sequence ID" value="NZ_JAFMYW010000009.1"/>
</dbReference>
<feature type="domain" description="TonB C-terminal" evidence="11">
    <location>
        <begin position="42"/>
        <end position="138"/>
    </location>
</feature>
<organism evidence="12 13">
    <name type="scientific">Fibrella forsythiae</name>
    <dbReference type="NCBI Taxonomy" id="2817061"/>
    <lineage>
        <taxon>Bacteria</taxon>
        <taxon>Pseudomonadati</taxon>
        <taxon>Bacteroidota</taxon>
        <taxon>Cytophagia</taxon>
        <taxon>Cytophagales</taxon>
        <taxon>Spirosomataceae</taxon>
        <taxon>Fibrella</taxon>
    </lineage>
</organism>
<dbReference type="SUPFAM" id="SSF82185">
    <property type="entry name" value="Histone H3 K4-specific methyltransferase SET7/9 N-terminal domain"/>
    <property type="match status" value="1"/>
</dbReference>
<dbReference type="EMBL" id="JAFMYW010000009">
    <property type="protein sequence ID" value="MBO0952031.1"/>
    <property type="molecule type" value="Genomic_DNA"/>
</dbReference>
<keyword evidence="4" id="KW-1003">Cell membrane</keyword>
<dbReference type="Pfam" id="PF03544">
    <property type="entry name" value="TonB_C"/>
    <property type="match status" value="2"/>
</dbReference>
<evidence type="ECO:0000256" key="2">
    <source>
        <dbReference type="ARBA" id="ARBA00006555"/>
    </source>
</evidence>
<evidence type="ECO:0000256" key="7">
    <source>
        <dbReference type="ARBA" id="ARBA00022927"/>
    </source>
</evidence>
<keyword evidence="3" id="KW-0813">Transport</keyword>
<evidence type="ECO:0000256" key="10">
    <source>
        <dbReference type="SAM" id="SignalP"/>
    </source>
</evidence>
<dbReference type="Proteomes" id="UP000664628">
    <property type="component" value="Unassembled WGS sequence"/>
</dbReference>
<keyword evidence="5" id="KW-0997">Cell inner membrane</keyword>
<evidence type="ECO:0000313" key="12">
    <source>
        <dbReference type="EMBL" id="MBO0952031.1"/>
    </source>
</evidence>
<protein>
    <submittedName>
        <fullName evidence="12">Energy transducer TonB</fullName>
    </submittedName>
</protein>
<comment type="caution">
    <text evidence="12">The sequence shown here is derived from an EMBL/GenBank/DDBJ whole genome shotgun (WGS) entry which is preliminary data.</text>
</comment>
<evidence type="ECO:0000256" key="8">
    <source>
        <dbReference type="ARBA" id="ARBA00022989"/>
    </source>
</evidence>
<evidence type="ECO:0000259" key="11">
    <source>
        <dbReference type="PROSITE" id="PS52015"/>
    </source>
</evidence>
<gene>
    <name evidence="12" type="ORF">J2I46_25850</name>
</gene>
<dbReference type="SUPFAM" id="SSF74653">
    <property type="entry name" value="TolA/TonB C-terminal domain"/>
    <property type="match status" value="2"/>
</dbReference>
<keyword evidence="9" id="KW-0472">Membrane</keyword>
<comment type="subcellular location">
    <subcellularLocation>
        <location evidence="1">Cell inner membrane</location>
        <topology evidence="1">Single-pass membrane protein</topology>
        <orientation evidence="1">Periplasmic side</orientation>
    </subcellularLocation>
</comment>
<feature type="signal peptide" evidence="10">
    <location>
        <begin position="1"/>
        <end position="24"/>
    </location>
</feature>
<evidence type="ECO:0000256" key="5">
    <source>
        <dbReference type="ARBA" id="ARBA00022519"/>
    </source>
</evidence>
<evidence type="ECO:0000256" key="1">
    <source>
        <dbReference type="ARBA" id="ARBA00004383"/>
    </source>
</evidence>
<dbReference type="InterPro" id="IPR006260">
    <property type="entry name" value="TonB/TolA_C"/>
</dbReference>
<dbReference type="InterPro" id="IPR037682">
    <property type="entry name" value="TonB_C"/>
</dbReference>
<comment type="similarity">
    <text evidence="2">Belongs to the TonB family.</text>
</comment>
<proteinExistence type="inferred from homology"/>
<feature type="domain" description="TonB C-terminal" evidence="11">
    <location>
        <begin position="397"/>
        <end position="494"/>
    </location>
</feature>
<evidence type="ECO:0000256" key="4">
    <source>
        <dbReference type="ARBA" id="ARBA00022475"/>
    </source>
</evidence>
<keyword evidence="7" id="KW-0653">Protein transport</keyword>
<keyword evidence="13" id="KW-1185">Reference proteome</keyword>
<dbReference type="PROSITE" id="PS52015">
    <property type="entry name" value="TONB_CTD"/>
    <property type="match status" value="2"/>
</dbReference>
<name>A0ABS3JPV8_9BACT</name>
<feature type="chain" id="PRO_5046782572" evidence="10">
    <location>
        <begin position="25"/>
        <end position="495"/>
    </location>
</feature>
<dbReference type="InterPro" id="IPR051045">
    <property type="entry name" value="TonB-dependent_transducer"/>
</dbReference>
<keyword evidence="8" id="KW-1133">Transmembrane helix</keyword>
<evidence type="ECO:0000313" key="13">
    <source>
        <dbReference type="Proteomes" id="UP000664628"/>
    </source>
</evidence>
<keyword evidence="10" id="KW-0732">Signal</keyword>
<evidence type="ECO:0000256" key="9">
    <source>
        <dbReference type="ARBA" id="ARBA00023136"/>
    </source>
</evidence>
<evidence type="ECO:0000256" key="3">
    <source>
        <dbReference type="ARBA" id="ARBA00022448"/>
    </source>
</evidence>
<keyword evidence="6" id="KW-0812">Transmembrane</keyword>
<dbReference type="NCBIfam" id="TIGR01352">
    <property type="entry name" value="tonB_Cterm"/>
    <property type="match status" value="2"/>
</dbReference>
<sequence>MHPRLVNVILLPFLFVISYRSAHAQAPVYKPFEVDSVAAPIGGQSMLETFLAVNVQKPFMARVANVTGKVFVTAVVDPNGRVSDVQLMRSLRPDCDREALRVMRLFNAWKPAIKSGQPVWQLITYPVTFLANDPVTYATGQRIEYFDSDQKPIISSQKARFQQTTAIDSVSGLPTGELVVSEIKGSGKLRELTRLPLSRLDNKSASPNEPVTYMLGHKQPYSTWYGFVYTLDKAGKLIRRHHSANNETLEYDSTGMVTLMRTAVGGKSQLTWHSNGLIKQVETFDKDINQLEGRNPYRMMSVWDGAGNQLVINGNGQSSHSSRVLSRASDAKEVELVETGSWVNGLKHGTWSGSYSDGSYSYSESFDKGKPLGGSATINGDKTITYTASQQNPEFKGGMREMYAFLGQNIRYPADAIRNGIQGKVFMAFTVCTDGTLCDFELLNSVHPSLDAEAERVVRASSGRWQPGYQRGEPVRVKYNIPISFQVTTTSTIYR</sequence>
<accession>A0ABS3JPV8</accession>
<evidence type="ECO:0000256" key="6">
    <source>
        <dbReference type="ARBA" id="ARBA00022692"/>
    </source>
</evidence>
<dbReference type="PANTHER" id="PTHR33446">
    <property type="entry name" value="PROTEIN TONB-RELATED"/>
    <property type="match status" value="1"/>
</dbReference>